<evidence type="ECO:0000313" key="1">
    <source>
        <dbReference type="EMBL" id="VDP10412.1"/>
    </source>
</evidence>
<dbReference type="AlphaFoldDB" id="A0A183MDI2"/>
<protein>
    <submittedName>
        <fullName evidence="1">Uncharacterized protein</fullName>
    </submittedName>
</protein>
<dbReference type="Proteomes" id="UP000277204">
    <property type="component" value="Unassembled WGS sequence"/>
</dbReference>
<gene>
    <name evidence="1" type="ORF">SMRZ_LOCUS14107</name>
</gene>
<name>A0A183MDI2_9TREM</name>
<reference evidence="1 2" key="1">
    <citation type="submission" date="2018-11" db="EMBL/GenBank/DDBJ databases">
        <authorList>
            <consortium name="Pathogen Informatics"/>
        </authorList>
    </citation>
    <scope>NUCLEOTIDE SEQUENCE [LARGE SCALE GENOMIC DNA]</scope>
    <source>
        <strain evidence="1 2">Zambia</strain>
    </source>
</reference>
<evidence type="ECO:0000313" key="2">
    <source>
        <dbReference type="Proteomes" id="UP000277204"/>
    </source>
</evidence>
<accession>A0A183MDI2</accession>
<organism evidence="1 2">
    <name type="scientific">Schistosoma margrebowiei</name>
    <dbReference type="NCBI Taxonomy" id="48269"/>
    <lineage>
        <taxon>Eukaryota</taxon>
        <taxon>Metazoa</taxon>
        <taxon>Spiralia</taxon>
        <taxon>Lophotrochozoa</taxon>
        <taxon>Platyhelminthes</taxon>
        <taxon>Trematoda</taxon>
        <taxon>Digenea</taxon>
        <taxon>Strigeidida</taxon>
        <taxon>Schistosomatoidea</taxon>
        <taxon>Schistosomatidae</taxon>
        <taxon>Schistosoma</taxon>
    </lineage>
</organism>
<proteinExistence type="predicted"/>
<sequence>MFKCILKKNDENTISVTDDNYNLQDTSETTFSNNVVPHETCDHLNHNSLYSIYNTYVQRNTVNTSDTQSSFFPCNIDKCHNCCITMNLQRLWGSKAFLIITDINSIIELITYMTKLFVNDEQTWLNILSLIQNEIKASGNLCICILIKVCDICLNSTL</sequence>
<dbReference type="EMBL" id="UZAI01012770">
    <property type="protein sequence ID" value="VDP10412.1"/>
    <property type="molecule type" value="Genomic_DNA"/>
</dbReference>
<keyword evidence="2" id="KW-1185">Reference proteome</keyword>